<gene>
    <name evidence="4" type="ORF">AGR13a_Lc100188</name>
</gene>
<dbReference type="Proteomes" id="UP000191812">
    <property type="component" value="Unassembled WGS sequence"/>
</dbReference>
<keyword evidence="2" id="KW-0812">Transmembrane</keyword>
<protein>
    <submittedName>
        <fullName evidence="4">Tyrosine/serine protein phosphatase</fullName>
    </submittedName>
</protein>
<keyword evidence="2" id="KW-0472">Membrane</keyword>
<feature type="domain" description="DSP-PTPase phosphatase fused to NAD+ Kinase" evidence="3">
    <location>
        <begin position="59"/>
        <end position="160"/>
    </location>
</feature>
<dbReference type="Gene3D" id="3.90.190.10">
    <property type="entry name" value="Protein tyrosine phosphatase superfamily"/>
    <property type="match status" value="1"/>
</dbReference>
<dbReference type="PROSITE" id="PS00383">
    <property type="entry name" value="TYR_PHOSPHATASE_1"/>
    <property type="match status" value="1"/>
</dbReference>
<keyword evidence="2" id="KW-1133">Transmembrane helix</keyword>
<evidence type="ECO:0000256" key="1">
    <source>
        <dbReference type="ARBA" id="ARBA00009580"/>
    </source>
</evidence>
<evidence type="ECO:0000259" key="3">
    <source>
        <dbReference type="Pfam" id="PF22741"/>
    </source>
</evidence>
<dbReference type="InterPro" id="IPR029021">
    <property type="entry name" value="Prot-tyrosine_phosphatase-like"/>
</dbReference>
<comment type="similarity">
    <text evidence="1">Belongs to the protein-tyrosine phosphatase family.</text>
</comment>
<dbReference type="InterPro" id="IPR055214">
    <property type="entry name" value="PTP-NADK"/>
</dbReference>
<dbReference type="EMBL" id="FBWH01000036">
    <property type="protein sequence ID" value="CUX47188.1"/>
    <property type="molecule type" value="Genomic_DNA"/>
</dbReference>
<reference evidence="4 5" key="1">
    <citation type="submission" date="2016-01" db="EMBL/GenBank/DDBJ databases">
        <authorList>
            <person name="Regsiter A."/>
            <person name="william w."/>
        </authorList>
    </citation>
    <scope>NUCLEOTIDE SEQUENCE [LARGE SCALE GENOMIC DNA]</scope>
    <source>
        <strain evidence="4 5">CFBP 6927</strain>
    </source>
</reference>
<accession>A0ABP2BKC5</accession>
<dbReference type="PANTHER" id="PTHR31126:SF72">
    <property type="entry name" value="DUAL SPECIFICITY PROTEIN PHOSPHATASE TPBA"/>
    <property type="match status" value="1"/>
</dbReference>
<evidence type="ECO:0000313" key="4">
    <source>
        <dbReference type="EMBL" id="CUX47188.1"/>
    </source>
</evidence>
<sequence>MFFSHRHAQLRGAAITFLGISEAARKLLCSLSASFLAIIIVLALNMGLQQLVGNFHEVLEGEFYRSAQPDAEDIADYRQRFGINTIINLRDEEKGEWFRIEEQAAREHGITFIHMPMSSARGPSLEEMSKLASLMTTARKPLLVHCEHGSNRTGLAAAIYLSRSDGIHPLLADLQLSPFFGHVPIPGIGRYEIFRSWREFRAIQFETSR</sequence>
<dbReference type="InterPro" id="IPR016130">
    <property type="entry name" value="Tyr_Pase_AS"/>
</dbReference>
<evidence type="ECO:0000313" key="5">
    <source>
        <dbReference type="Proteomes" id="UP000191812"/>
    </source>
</evidence>
<proteinExistence type="inferred from homology"/>
<dbReference type="RefSeq" id="WP_080839124.1">
    <property type="nucleotide sequence ID" value="NZ_LT009757.1"/>
</dbReference>
<evidence type="ECO:0000256" key="2">
    <source>
        <dbReference type="SAM" id="Phobius"/>
    </source>
</evidence>
<keyword evidence="5" id="KW-1185">Reference proteome</keyword>
<feature type="transmembrane region" description="Helical" evidence="2">
    <location>
        <begin position="27"/>
        <end position="48"/>
    </location>
</feature>
<organism evidence="4 5">
    <name type="scientific">Agrobacterium genomosp. 13 str. CFBP 6927</name>
    <dbReference type="NCBI Taxonomy" id="1183428"/>
    <lineage>
        <taxon>Bacteria</taxon>
        <taxon>Pseudomonadati</taxon>
        <taxon>Pseudomonadota</taxon>
        <taxon>Alphaproteobacteria</taxon>
        <taxon>Hyphomicrobiales</taxon>
        <taxon>Rhizobiaceae</taxon>
        <taxon>Rhizobium/Agrobacterium group</taxon>
        <taxon>Agrobacterium</taxon>
        <taxon>Agrobacterium tumefaciens complex</taxon>
    </lineage>
</organism>
<comment type="caution">
    <text evidence="4">The sequence shown here is derived from an EMBL/GenBank/DDBJ whole genome shotgun (WGS) entry which is preliminary data.</text>
</comment>
<dbReference type="SUPFAM" id="SSF52799">
    <property type="entry name" value="(Phosphotyrosine protein) phosphatases II"/>
    <property type="match status" value="1"/>
</dbReference>
<dbReference type="Pfam" id="PF22741">
    <property type="entry name" value="PTP-NADK"/>
    <property type="match status" value="1"/>
</dbReference>
<dbReference type="PANTHER" id="PTHR31126">
    <property type="entry name" value="TYROSINE-PROTEIN PHOSPHATASE"/>
    <property type="match status" value="1"/>
</dbReference>
<name>A0ABP2BKC5_9HYPH</name>